<evidence type="ECO:0000313" key="3">
    <source>
        <dbReference type="Proteomes" id="UP000824469"/>
    </source>
</evidence>
<dbReference type="AlphaFoldDB" id="A0AA38H1D6"/>
<reference evidence="2 3" key="1">
    <citation type="journal article" date="2021" name="Nat. Plants">
        <title>The Taxus genome provides insights into paclitaxel biosynthesis.</title>
        <authorList>
            <person name="Xiong X."/>
            <person name="Gou J."/>
            <person name="Liao Q."/>
            <person name="Li Y."/>
            <person name="Zhou Q."/>
            <person name="Bi G."/>
            <person name="Li C."/>
            <person name="Du R."/>
            <person name="Wang X."/>
            <person name="Sun T."/>
            <person name="Guo L."/>
            <person name="Liang H."/>
            <person name="Lu P."/>
            <person name="Wu Y."/>
            <person name="Zhang Z."/>
            <person name="Ro D.K."/>
            <person name="Shang Y."/>
            <person name="Huang S."/>
            <person name="Yan J."/>
        </authorList>
    </citation>
    <scope>NUCLEOTIDE SEQUENCE [LARGE SCALE GENOMIC DNA]</scope>
    <source>
        <strain evidence="2">Ta-2019</strain>
    </source>
</reference>
<organism evidence="2 3">
    <name type="scientific">Taxus chinensis</name>
    <name type="common">Chinese yew</name>
    <name type="synonym">Taxus wallichiana var. chinensis</name>
    <dbReference type="NCBI Taxonomy" id="29808"/>
    <lineage>
        <taxon>Eukaryota</taxon>
        <taxon>Viridiplantae</taxon>
        <taxon>Streptophyta</taxon>
        <taxon>Embryophyta</taxon>
        <taxon>Tracheophyta</taxon>
        <taxon>Spermatophyta</taxon>
        <taxon>Pinopsida</taxon>
        <taxon>Pinidae</taxon>
        <taxon>Conifers II</taxon>
        <taxon>Cupressales</taxon>
        <taxon>Taxaceae</taxon>
        <taxon>Taxus</taxon>
    </lineage>
</organism>
<keyword evidence="3" id="KW-1185">Reference proteome</keyword>
<evidence type="ECO:0000256" key="1">
    <source>
        <dbReference type="SAM" id="MobiDB-lite"/>
    </source>
</evidence>
<protein>
    <submittedName>
        <fullName evidence="2">Uncharacterized protein</fullName>
    </submittedName>
</protein>
<dbReference type="Proteomes" id="UP000824469">
    <property type="component" value="Unassembled WGS sequence"/>
</dbReference>
<proteinExistence type="predicted"/>
<name>A0AA38H1D6_TAXCH</name>
<dbReference type="EMBL" id="JAHRHJ020000001">
    <property type="protein sequence ID" value="KAH9330795.1"/>
    <property type="molecule type" value="Genomic_DNA"/>
</dbReference>
<gene>
    <name evidence="2" type="ORF">KI387_002903</name>
</gene>
<comment type="caution">
    <text evidence="2">The sequence shown here is derived from an EMBL/GenBank/DDBJ whole genome shotgun (WGS) entry which is preliminary data.</text>
</comment>
<accession>A0AA38H1D6</accession>
<evidence type="ECO:0000313" key="2">
    <source>
        <dbReference type="EMBL" id="KAH9330795.1"/>
    </source>
</evidence>
<feature type="region of interest" description="Disordered" evidence="1">
    <location>
        <begin position="1"/>
        <end position="25"/>
    </location>
</feature>
<feature type="non-terminal residue" evidence="2">
    <location>
        <position position="1"/>
    </location>
</feature>
<sequence length="74" mass="8017">TLTPHPELGDDHDRRPSRRASLSSKVPRLLVPPTDLPISPVTYEYALSHGGLQPLVSPARDSATTNNPLVSFTC</sequence>
<feature type="non-terminal residue" evidence="2">
    <location>
        <position position="74"/>
    </location>
</feature>